<feature type="active site" description="Proton acceptor" evidence="6">
    <location>
        <position position="143"/>
    </location>
</feature>
<gene>
    <name evidence="8" type="ORF">M413DRAFT_278738</name>
</gene>
<proteinExistence type="inferred from homology"/>
<dbReference type="SUPFAM" id="SSF52467">
    <property type="entry name" value="DHS-like NAD/FAD-binding domain"/>
    <property type="match status" value="1"/>
</dbReference>
<dbReference type="InterPro" id="IPR026591">
    <property type="entry name" value="Sirtuin_cat_small_dom_sf"/>
</dbReference>
<evidence type="ECO:0000313" key="9">
    <source>
        <dbReference type="Proteomes" id="UP000053424"/>
    </source>
</evidence>
<keyword evidence="3" id="KW-0808">Transferase</keyword>
<reference evidence="9" key="2">
    <citation type="submission" date="2015-01" db="EMBL/GenBank/DDBJ databases">
        <title>Evolutionary Origins and Diversification of the Mycorrhizal Mutualists.</title>
        <authorList>
            <consortium name="DOE Joint Genome Institute"/>
            <consortium name="Mycorrhizal Genomics Consortium"/>
            <person name="Kohler A."/>
            <person name="Kuo A."/>
            <person name="Nagy L.G."/>
            <person name="Floudas D."/>
            <person name="Copeland A."/>
            <person name="Barry K.W."/>
            <person name="Cichocki N."/>
            <person name="Veneault-Fourrey C."/>
            <person name="LaButti K."/>
            <person name="Lindquist E.A."/>
            <person name="Lipzen A."/>
            <person name="Lundell T."/>
            <person name="Morin E."/>
            <person name="Murat C."/>
            <person name="Riley R."/>
            <person name="Ohm R."/>
            <person name="Sun H."/>
            <person name="Tunlid A."/>
            <person name="Henrissat B."/>
            <person name="Grigoriev I.V."/>
            <person name="Hibbett D.S."/>
            <person name="Martin F."/>
        </authorList>
    </citation>
    <scope>NUCLEOTIDE SEQUENCE [LARGE SCALE GENOMIC DNA]</scope>
    <source>
        <strain evidence="9">h7</strain>
    </source>
</reference>
<dbReference type="OrthoDB" id="424302at2759"/>
<sequence length="301" mass="32828">MPPSSDMSEFRKALAGAKNIIIASGAGLSAPSGIATYRGTANSTWSNPRVVKYSRHETFKDDPSGSWQFSHHRRLNFLAAKPNAAHLALAAIYKPDVKSRVFPSAVSGPVHVTQNIDELSVRALKLLPESSAKDGLENLFPIHGSFFRTRCLSCKQVKHSYEPFLAEAFKDLPDGPDDFVDIPVEKLPKCGGDQWAGSNRYGNCGGLLRLDVVWFGEVPPLMGEVARKVTWCDLLIVIGTSAVVQPVAEFASQVRGHGGKVAVFNIDRSNHDEEADFLFLGSCDVTVPEAFDVTMDIKDLE</sequence>
<name>A0A0C3BKD0_HEBCY</name>
<dbReference type="GO" id="GO:0046872">
    <property type="term" value="F:metal ion binding"/>
    <property type="evidence" value="ECO:0007669"/>
    <property type="project" value="UniProtKB-KW"/>
</dbReference>
<keyword evidence="6" id="KW-0862">Zinc</keyword>
<feature type="binding site" evidence="6">
    <location>
        <position position="154"/>
    </location>
    <ligand>
        <name>Zn(2+)</name>
        <dbReference type="ChEBI" id="CHEBI:29105"/>
    </ligand>
</feature>
<protein>
    <recommendedName>
        <fullName evidence="7">Deacetylase sirtuin-type domain-containing protein</fullName>
    </recommendedName>
</protein>
<evidence type="ECO:0000256" key="3">
    <source>
        <dbReference type="ARBA" id="ARBA00022679"/>
    </source>
</evidence>
<evidence type="ECO:0000256" key="4">
    <source>
        <dbReference type="ARBA" id="ARBA00023027"/>
    </source>
</evidence>
<dbReference type="InterPro" id="IPR003000">
    <property type="entry name" value="Sirtuin"/>
</dbReference>
<dbReference type="PANTHER" id="PTHR11085">
    <property type="entry name" value="NAD-DEPENDENT PROTEIN DEACYLASE SIRTUIN-5, MITOCHONDRIAL-RELATED"/>
    <property type="match status" value="1"/>
</dbReference>
<comment type="similarity">
    <text evidence="2">Belongs to the sirtuin family. Class I subfamily.</text>
</comment>
<keyword evidence="9" id="KW-1185">Reference proteome</keyword>
<reference evidence="8 9" key="1">
    <citation type="submission" date="2014-04" db="EMBL/GenBank/DDBJ databases">
        <authorList>
            <consortium name="DOE Joint Genome Institute"/>
            <person name="Kuo A."/>
            <person name="Gay G."/>
            <person name="Dore J."/>
            <person name="Kohler A."/>
            <person name="Nagy L.G."/>
            <person name="Floudas D."/>
            <person name="Copeland A."/>
            <person name="Barry K.W."/>
            <person name="Cichocki N."/>
            <person name="Veneault-Fourrey C."/>
            <person name="LaButti K."/>
            <person name="Lindquist E.A."/>
            <person name="Lipzen A."/>
            <person name="Lundell T."/>
            <person name="Morin E."/>
            <person name="Murat C."/>
            <person name="Sun H."/>
            <person name="Tunlid A."/>
            <person name="Henrissat B."/>
            <person name="Grigoriev I.V."/>
            <person name="Hibbett D.S."/>
            <person name="Martin F."/>
            <person name="Nordberg H.P."/>
            <person name="Cantor M.N."/>
            <person name="Hua S.X."/>
        </authorList>
    </citation>
    <scope>NUCLEOTIDE SEQUENCE [LARGE SCALE GENOMIC DNA]</scope>
    <source>
        <strain evidence="9">h7</strain>
    </source>
</reference>
<dbReference type="InterPro" id="IPR026590">
    <property type="entry name" value="Ssirtuin_cat_dom"/>
</dbReference>
<evidence type="ECO:0000256" key="5">
    <source>
        <dbReference type="ARBA" id="ARBA00023128"/>
    </source>
</evidence>
<dbReference type="GO" id="GO:0005634">
    <property type="term" value="C:nucleus"/>
    <property type="evidence" value="ECO:0007669"/>
    <property type="project" value="TreeGrafter"/>
</dbReference>
<dbReference type="PROSITE" id="PS50305">
    <property type="entry name" value="SIRTUIN"/>
    <property type="match status" value="1"/>
</dbReference>
<dbReference type="HOGENOM" id="CLU_023643_3_1_1"/>
<evidence type="ECO:0000256" key="1">
    <source>
        <dbReference type="ARBA" id="ARBA00004173"/>
    </source>
</evidence>
<feature type="binding site" evidence="6">
    <location>
        <position position="190"/>
    </location>
    <ligand>
        <name>Zn(2+)</name>
        <dbReference type="ChEBI" id="CHEBI:29105"/>
    </ligand>
</feature>
<dbReference type="GO" id="GO:0005739">
    <property type="term" value="C:mitochondrion"/>
    <property type="evidence" value="ECO:0007669"/>
    <property type="project" value="UniProtKB-SubCell"/>
</dbReference>
<keyword evidence="6" id="KW-0479">Metal-binding</keyword>
<keyword evidence="5" id="KW-0496">Mitochondrion</keyword>
<dbReference type="GO" id="GO:0070403">
    <property type="term" value="F:NAD+ binding"/>
    <property type="evidence" value="ECO:0007669"/>
    <property type="project" value="InterPro"/>
</dbReference>
<dbReference type="InterPro" id="IPR029035">
    <property type="entry name" value="DHS-like_NAD/FAD-binding_dom"/>
</dbReference>
<dbReference type="GO" id="GO:0017136">
    <property type="term" value="F:histone deacetylase activity, NAD-dependent"/>
    <property type="evidence" value="ECO:0007669"/>
    <property type="project" value="TreeGrafter"/>
</dbReference>
<dbReference type="AlphaFoldDB" id="A0A0C3BKD0"/>
<organism evidence="8 9">
    <name type="scientific">Hebeloma cylindrosporum</name>
    <dbReference type="NCBI Taxonomy" id="76867"/>
    <lineage>
        <taxon>Eukaryota</taxon>
        <taxon>Fungi</taxon>
        <taxon>Dikarya</taxon>
        <taxon>Basidiomycota</taxon>
        <taxon>Agaricomycotina</taxon>
        <taxon>Agaricomycetes</taxon>
        <taxon>Agaricomycetidae</taxon>
        <taxon>Agaricales</taxon>
        <taxon>Agaricineae</taxon>
        <taxon>Hymenogastraceae</taxon>
        <taxon>Hebeloma</taxon>
    </lineage>
</organism>
<dbReference type="Gene3D" id="3.30.1600.10">
    <property type="entry name" value="SIR2/SIRT2 'Small Domain"/>
    <property type="match status" value="1"/>
</dbReference>
<dbReference type="CDD" id="cd01407">
    <property type="entry name" value="SIR2-fam"/>
    <property type="match status" value="1"/>
</dbReference>
<dbReference type="STRING" id="686832.A0A0C3BKD0"/>
<evidence type="ECO:0000256" key="6">
    <source>
        <dbReference type="PROSITE-ProRule" id="PRU00236"/>
    </source>
</evidence>
<feature type="binding site" evidence="6">
    <location>
        <position position="204"/>
    </location>
    <ligand>
        <name>Zn(2+)</name>
        <dbReference type="ChEBI" id="CHEBI:29105"/>
    </ligand>
</feature>
<comment type="subcellular location">
    <subcellularLocation>
        <location evidence="1">Mitochondrion</location>
    </subcellularLocation>
</comment>
<keyword evidence="4" id="KW-0520">NAD</keyword>
<dbReference type="Pfam" id="PF02146">
    <property type="entry name" value="SIR2"/>
    <property type="match status" value="1"/>
</dbReference>
<evidence type="ECO:0000259" key="7">
    <source>
        <dbReference type="PROSITE" id="PS50305"/>
    </source>
</evidence>
<dbReference type="EMBL" id="KN831799">
    <property type="protein sequence ID" value="KIM37160.1"/>
    <property type="molecule type" value="Genomic_DNA"/>
</dbReference>
<feature type="binding site" evidence="6">
    <location>
        <position position="151"/>
    </location>
    <ligand>
        <name>Zn(2+)</name>
        <dbReference type="ChEBI" id="CHEBI:29105"/>
    </ligand>
</feature>
<feature type="domain" description="Deacetylase sirtuin-type" evidence="7">
    <location>
        <begin position="1"/>
        <end position="301"/>
    </location>
</feature>
<evidence type="ECO:0000256" key="2">
    <source>
        <dbReference type="ARBA" id="ARBA00006924"/>
    </source>
</evidence>
<accession>A0A0C3BKD0</accession>
<dbReference type="InterPro" id="IPR050134">
    <property type="entry name" value="NAD-dep_sirtuin_deacylases"/>
</dbReference>
<dbReference type="PANTHER" id="PTHR11085:SF10">
    <property type="entry name" value="NAD-DEPENDENT PROTEIN DEACYLASE SIRTUIN-5, MITOCHONDRIAL-RELATED"/>
    <property type="match status" value="1"/>
</dbReference>
<dbReference type="Proteomes" id="UP000053424">
    <property type="component" value="Unassembled WGS sequence"/>
</dbReference>
<dbReference type="Gene3D" id="3.40.50.1220">
    <property type="entry name" value="TPP-binding domain"/>
    <property type="match status" value="1"/>
</dbReference>
<evidence type="ECO:0000313" key="8">
    <source>
        <dbReference type="EMBL" id="KIM37160.1"/>
    </source>
</evidence>